<dbReference type="SUPFAM" id="SSF53448">
    <property type="entry name" value="Nucleotide-diphospho-sugar transferases"/>
    <property type="match status" value="1"/>
</dbReference>
<evidence type="ECO:0000313" key="9">
    <source>
        <dbReference type="Proteomes" id="UP000527616"/>
    </source>
</evidence>
<dbReference type="EMBL" id="JACBZS010000001">
    <property type="protein sequence ID" value="NYI69651.1"/>
    <property type="molecule type" value="Genomic_DNA"/>
</dbReference>
<dbReference type="Gene3D" id="3.90.550.10">
    <property type="entry name" value="Spore Coat Polysaccharide Biosynthesis Protein SpsA, Chain A"/>
    <property type="match status" value="1"/>
</dbReference>
<evidence type="ECO:0000256" key="3">
    <source>
        <dbReference type="ARBA" id="ARBA00022676"/>
    </source>
</evidence>
<comment type="pathway">
    <text evidence="1">Cell wall biogenesis; cell wall polysaccharide biosynthesis.</text>
</comment>
<dbReference type="Proteomes" id="UP000527616">
    <property type="component" value="Unassembled WGS sequence"/>
</dbReference>
<dbReference type="GO" id="GO:0016757">
    <property type="term" value="F:glycosyltransferase activity"/>
    <property type="evidence" value="ECO:0007669"/>
    <property type="project" value="UniProtKB-KW"/>
</dbReference>
<proteinExistence type="inferred from homology"/>
<feature type="region of interest" description="Disordered" evidence="5">
    <location>
        <begin position="443"/>
        <end position="466"/>
    </location>
</feature>
<keyword evidence="3" id="KW-0328">Glycosyltransferase</keyword>
<reference evidence="8 9" key="1">
    <citation type="submission" date="2020-07" db="EMBL/GenBank/DDBJ databases">
        <title>Sequencing the genomes of 1000 actinobacteria strains.</title>
        <authorList>
            <person name="Klenk H.-P."/>
        </authorList>
    </citation>
    <scope>NUCLEOTIDE SEQUENCE [LARGE SCALE GENOMIC DNA]</scope>
    <source>
        <strain evidence="8 9">DSM 103164</strain>
    </source>
</reference>
<dbReference type="AlphaFoldDB" id="A0A7Z0IJP1"/>
<dbReference type="InterPro" id="IPR029044">
    <property type="entry name" value="Nucleotide-diphossugar_trans"/>
</dbReference>
<evidence type="ECO:0000259" key="7">
    <source>
        <dbReference type="Pfam" id="PF13632"/>
    </source>
</evidence>
<name>A0A7Z0IJP1_9ACTN</name>
<dbReference type="PANTHER" id="PTHR43179">
    <property type="entry name" value="RHAMNOSYLTRANSFERASE WBBL"/>
    <property type="match status" value="1"/>
</dbReference>
<evidence type="ECO:0000259" key="6">
    <source>
        <dbReference type="Pfam" id="PF00535"/>
    </source>
</evidence>
<evidence type="ECO:0000256" key="1">
    <source>
        <dbReference type="ARBA" id="ARBA00004776"/>
    </source>
</evidence>
<evidence type="ECO:0000256" key="4">
    <source>
        <dbReference type="ARBA" id="ARBA00022679"/>
    </source>
</evidence>
<dbReference type="RefSeq" id="WP_218843585.1">
    <property type="nucleotide sequence ID" value="NZ_JACBZS010000001.1"/>
</dbReference>
<feature type="domain" description="Glycosyltransferase 2-like" evidence="6">
    <location>
        <begin position="93"/>
        <end position="199"/>
    </location>
</feature>
<keyword evidence="4 8" id="KW-0808">Transferase</keyword>
<dbReference type="Pfam" id="PF13632">
    <property type="entry name" value="Glyco_trans_2_3"/>
    <property type="match status" value="1"/>
</dbReference>
<comment type="similarity">
    <text evidence="2">Belongs to the glycosyltransferase 2 family.</text>
</comment>
<sequence length="466" mass="48273">MTGPPRSPEPASPLPSGWRLRVDRDTRAIGERTLRGGTPARGLTLSAAGARAWRALAAGAPTDSRTAGLARRLTDAGLAHPVPPAAAVVPDVTVLIPAWNRPEPLAACLAALPPGRRVLVVDDGSDDPGVGAVVRRGGAELLRLPRNRGPAAARNAGLARIDTELVALLDSDCRGAAWIDALAPHFADPTLAAVAPRVRGDRAGAVSALDLGDRPAPVRPGSRVPWVPSAALLVRRGAVLGAGGFDERLRVGEDVDLVWRLVEAGWRVRYEPGAEVTHAEPVGARAILVRRYRYGTSAAPLAARHPAAYTPLDLHPGHALAAAALLARRPGMAALGQAAVTLRLARRFAAAGLPARGAAPEALRGSWLTLRALGRAGVQLAPAALLAGLLARRTRPAAALLLGAALTATRPPRALGLAEEIAYGAGVWAGALRARDPRALLPRVRLGGASTPPADRRTTSKEGSHR</sequence>
<evidence type="ECO:0000256" key="5">
    <source>
        <dbReference type="SAM" id="MobiDB-lite"/>
    </source>
</evidence>
<keyword evidence="9" id="KW-1185">Reference proteome</keyword>
<evidence type="ECO:0000256" key="2">
    <source>
        <dbReference type="ARBA" id="ARBA00006739"/>
    </source>
</evidence>
<organism evidence="8 9">
    <name type="scientific">Naumannella cuiyingiana</name>
    <dbReference type="NCBI Taxonomy" id="1347891"/>
    <lineage>
        <taxon>Bacteria</taxon>
        <taxon>Bacillati</taxon>
        <taxon>Actinomycetota</taxon>
        <taxon>Actinomycetes</taxon>
        <taxon>Propionibacteriales</taxon>
        <taxon>Propionibacteriaceae</taxon>
        <taxon>Naumannella</taxon>
    </lineage>
</organism>
<gene>
    <name evidence="8" type="ORF">GGQ54_000211</name>
</gene>
<comment type="caution">
    <text evidence="8">The sequence shown here is derived from an EMBL/GenBank/DDBJ whole genome shotgun (WGS) entry which is preliminary data.</text>
</comment>
<dbReference type="Pfam" id="PF00535">
    <property type="entry name" value="Glycos_transf_2"/>
    <property type="match status" value="1"/>
</dbReference>
<dbReference type="InterPro" id="IPR001173">
    <property type="entry name" value="Glyco_trans_2-like"/>
</dbReference>
<dbReference type="NCBIfam" id="TIGR03965">
    <property type="entry name" value="mycofact_glyco"/>
    <property type="match status" value="1"/>
</dbReference>
<protein>
    <submittedName>
        <fullName evidence="8">Mycofactocin system glycosyltransferase</fullName>
    </submittedName>
</protein>
<dbReference type="PANTHER" id="PTHR43179:SF12">
    <property type="entry name" value="GALACTOFURANOSYLTRANSFERASE GLFT2"/>
    <property type="match status" value="1"/>
</dbReference>
<dbReference type="InterPro" id="IPR023981">
    <property type="entry name" value="MftF"/>
</dbReference>
<evidence type="ECO:0000313" key="8">
    <source>
        <dbReference type="EMBL" id="NYI69651.1"/>
    </source>
</evidence>
<feature type="compositionally biased region" description="Basic and acidic residues" evidence="5">
    <location>
        <begin position="454"/>
        <end position="466"/>
    </location>
</feature>
<accession>A0A7Z0IJP1</accession>
<feature type="domain" description="Glycosyltransferase 2-like" evidence="7">
    <location>
        <begin position="213"/>
        <end position="338"/>
    </location>
</feature>